<sequence length="215" mass="24545">IIGIIVLYYIATSSPKMYKIIFFLTVTAWGSTEGLEWVNGTCPNWQDLPRYVPEGGLFYKYLYQQRSLNNYLFNEEGRCVTCYNAAEHGILMSTYEQINKNNQTEMAIAAADVEGDKDFPTTRIFKLKFMGKDEPEIDIPTMLVATDQENYGVLYSCKSILDRSLDINTNPRKMETVLVFTTKRGDTSFDEKIKSELADIGLDYDSFKATDQSNC</sequence>
<dbReference type="Gene3D" id="2.40.128.20">
    <property type="match status" value="1"/>
</dbReference>
<name>A0A146KTR4_LYGHE</name>
<reference evidence="1" key="1">
    <citation type="journal article" date="2016" name="Gigascience">
        <title>De novo construction of an expanded transcriptome assembly for the western tarnished plant bug, Lygus hesperus.</title>
        <authorList>
            <person name="Tassone E.E."/>
            <person name="Geib S.M."/>
            <person name="Hall B."/>
            <person name="Fabrick J.A."/>
            <person name="Brent C.S."/>
            <person name="Hull J.J."/>
        </authorList>
    </citation>
    <scope>NUCLEOTIDE SEQUENCE</scope>
</reference>
<protein>
    <submittedName>
        <fullName evidence="1">Uncharacterized protein</fullName>
    </submittedName>
</protein>
<feature type="non-terminal residue" evidence="1">
    <location>
        <position position="1"/>
    </location>
</feature>
<accession>A0A146KTR4</accession>
<gene>
    <name evidence="1" type="ORF">g.57649</name>
</gene>
<evidence type="ECO:0000313" key="1">
    <source>
        <dbReference type="EMBL" id="JAP99883.1"/>
    </source>
</evidence>
<proteinExistence type="predicted"/>
<dbReference type="EMBL" id="GDHC01018745">
    <property type="protein sequence ID" value="JAP99883.1"/>
    <property type="molecule type" value="Transcribed_RNA"/>
</dbReference>
<dbReference type="AlphaFoldDB" id="A0A146KTR4"/>
<dbReference type="InterPro" id="IPR012674">
    <property type="entry name" value="Calycin"/>
</dbReference>
<dbReference type="SUPFAM" id="SSF50814">
    <property type="entry name" value="Lipocalins"/>
    <property type="match status" value="1"/>
</dbReference>
<organism evidence="1">
    <name type="scientific">Lygus hesperus</name>
    <name type="common">Western plant bug</name>
    <dbReference type="NCBI Taxonomy" id="30085"/>
    <lineage>
        <taxon>Eukaryota</taxon>
        <taxon>Metazoa</taxon>
        <taxon>Ecdysozoa</taxon>
        <taxon>Arthropoda</taxon>
        <taxon>Hexapoda</taxon>
        <taxon>Insecta</taxon>
        <taxon>Pterygota</taxon>
        <taxon>Neoptera</taxon>
        <taxon>Paraneoptera</taxon>
        <taxon>Hemiptera</taxon>
        <taxon>Heteroptera</taxon>
        <taxon>Panheteroptera</taxon>
        <taxon>Cimicomorpha</taxon>
        <taxon>Miridae</taxon>
        <taxon>Mirini</taxon>
        <taxon>Lygus</taxon>
    </lineage>
</organism>